<evidence type="ECO:0000313" key="3">
    <source>
        <dbReference type="Proteomes" id="UP001230504"/>
    </source>
</evidence>
<feature type="region of interest" description="Disordered" evidence="1">
    <location>
        <begin position="77"/>
        <end position="126"/>
    </location>
</feature>
<reference evidence="2" key="1">
    <citation type="submission" date="2021-06" db="EMBL/GenBank/DDBJ databases">
        <title>Comparative genomics, transcriptomics and evolutionary studies reveal genomic signatures of adaptation to plant cell wall in hemibiotrophic fungi.</title>
        <authorList>
            <consortium name="DOE Joint Genome Institute"/>
            <person name="Baroncelli R."/>
            <person name="Diaz J.F."/>
            <person name="Benocci T."/>
            <person name="Peng M."/>
            <person name="Battaglia E."/>
            <person name="Haridas S."/>
            <person name="Andreopoulos W."/>
            <person name="Labutti K."/>
            <person name="Pangilinan J."/>
            <person name="Floch G.L."/>
            <person name="Makela M.R."/>
            <person name="Henrissat B."/>
            <person name="Grigoriev I.V."/>
            <person name="Crouch J.A."/>
            <person name="De Vries R.P."/>
            <person name="Sukno S.A."/>
            <person name="Thon M.R."/>
        </authorList>
    </citation>
    <scope>NUCLEOTIDE SEQUENCE</scope>
    <source>
        <strain evidence="2">CBS 125086</strain>
    </source>
</reference>
<dbReference type="RefSeq" id="XP_060418295.1">
    <property type="nucleotide sequence ID" value="XM_060552913.1"/>
</dbReference>
<evidence type="ECO:0000313" key="2">
    <source>
        <dbReference type="EMBL" id="KAK1597505.1"/>
    </source>
</evidence>
<proteinExistence type="predicted"/>
<dbReference type="GeneID" id="85437153"/>
<name>A0AAD8Q836_9PEZI</name>
<feature type="compositionally biased region" description="Basic residues" evidence="1">
    <location>
        <begin position="117"/>
        <end position="126"/>
    </location>
</feature>
<dbReference type="Proteomes" id="UP001230504">
    <property type="component" value="Unassembled WGS sequence"/>
</dbReference>
<evidence type="ECO:0000256" key="1">
    <source>
        <dbReference type="SAM" id="MobiDB-lite"/>
    </source>
</evidence>
<accession>A0AAD8Q836</accession>
<comment type="caution">
    <text evidence="2">The sequence shown here is derived from an EMBL/GenBank/DDBJ whole genome shotgun (WGS) entry which is preliminary data.</text>
</comment>
<keyword evidence="3" id="KW-1185">Reference proteome</keyword>
<dbReference type="AlphaFoldDB" id="A0AAD8Q836"/>
<protein>
    <submittedName>
        <fullName evidence="2">Uncharacterized protein</fullName>
    </submittedName>
</protein>
<organism evidence="2 3">
    <name type="scientific">Colletotrichum navitas</name>
    <dbReference type="NCBI Taxonomy" id="681940"/>
    <lineage>
        <taxon>Eukaryota</taxon>
        <taxon>Fungi</taxon>
        <taxon>Dikarya</taxon>
        <taxon>Ascomycota</taxon>
        <taxon>Pezizomycotina</taxon>
        <taxon>Sordariomycetes</taxon>
        <taxon>Hypocreomycetidae</taxon>
        <taxon>Glomerellales</taxon>
        <taxon>Glomerellaceae</taxon>
        <taxon>Colletotrichum</taxon>
        <taxon>Colletotrichum graminicola species complex</taxon>
    </lineage>
</organism>
<feature type="compositionally biased region" description="Low complexity" evidence="1">
    <location>
        <begin position="96"/>
        <end position="114"/>
    </location>
</feature>
<gene>
    <name evidence="2" type="ORF">LY79DRAFT_388361</name>
</gene>
<sequence>MPHNHNRITYTCPRTEGVALHITIITATTTILPSDRSHRNLPPLPIPASPSSFPCSESHGWIQSAVPCLVFGVQQKPKEPKDPAYQTSEGPGAGGLAPNLLNAPSSSLGSSSPSHTHLPKTRQRKVKVGRPSLLPPFYRAFRRTSLGRIGADCWTALTPPCNCKRASSSHLVFWFLYGFSSRLDDCVACVRANIG</sequence>
<dbReference type="EMBL" id="JAHLJV010000008">
    <property type="protein sequence ID" value="KAK1597505.1"/>
    <property type="molecule type" value="Genomic_DNA"/>
</dbReference>